<organism evidence="1 2">
    <name type="scientific">Peronosclerospora sorghi</name>
    <dbReference type="NCBI Taxonomy" id="230839"/>
    <lineage>
        <taxon>Eukaryota</taxon>
        <taxon>Sar</taxon>
        <taxon>Stramenopiles</taxon>
        <taxon>Oomycota</taxon>
        <taxon>Peronosporomycetes</taxon>
        <taxon>Peronosporales</taxon>
        <taxon>Peronosporaceae</taxon>
        <taxon>Peronosclerospora</taxon>
    </lineage>
</organism>
<sequence length="161" mass="18098">MAEKDYNHLDAAPLPPPSPPPPPPQLLPEKSIAQKPKKRKDFREILALFHDETMDAAKVKRVWSSLYHTTLMESQEDLKRKQQVQHGVKRKKSGDLDHVLMSMRGTHSRGTLTQDQLKRARQSSTASTDSSESGKTGRLGGRFSKNVPKGLKFLQKFGGRT</sequence>
<evidence type="ECO:0000313" key="1">
    <source>
        <dbReference type="EMBL" id="KAI9906335.1"/>
    </source>
</evidence>
<accession>A0ACC0VK74</accession>
<dbReference type="EMBL" id="CM047587">
    <property type="protein sequence ID" value="KAI9906335.1"/>
    <property type="molecule type" value="Genomic_DNA"/>
</dbReference>
<dbReference type="Proteomes" id="UP001163321">
    <property type="component" value="Chromosome 8"/>
</dbReference>
<keyword evidence="2" id="KW-1185">Reference proteome</keyword>
<gene>
    <name evidence="1" type="ORF">PsorP6_003426</name>
</gene>
<proteinExistence type="predicted"/>
<evidence type="ECO:0000313" key="2">
    <source>
        <dbReference type="Proteomes" id="UP001163321"/>
    </source>
</evidence>
<comment type="caution">
    <text evidence="1">The sequence shown here is derived from an EMBL/GenBank/DDBJ whole genome shotgun (WGS) entry which is preliminary data.</text>
</comment>
<protein>
    <submittedName>
        <fullName evidence="1">Uncharacterized protein</fullName>
    </submittedName>
</protein>
<reference evidence="1 2" key="1">
    <citation type="journal article" date="2022" name="bioRxiv">
        <title>The genome of the oomycete Peronosclerospora sorghi, a cosmopolitan pathogen of maize and sorghum, is inflated with dispersed pseudogenes.</title>
        <authorList>
            <person name="Fletcher K."/>
            <person name="Martin F."/>
            <person name="Isakeit T."/>
            <person name="Cavanaugh K."/>
            <person name="Magill C."/>
            <person name="Michelmore R."/>
        </authorList>
    </citation>
    <scope>NUCLEOTIDE SEQUENCE [LARGE SCALE GENOMIC DNA]</scope>
    <source>
        <strain evidence="1">P6</strain>
    </source>
</reference>
<name>A0ACC0VK74_9STRA</name>